<protein>
    <submittedName>
        <fullName evidence="2">Uncharacterized protein</fullName>
    </submittedName>
</protein>
<keyword evidence="3" id="KW-1185">Reference proteome</keyword>
<evidence type="ECO:0000256" key="1">
    <source>
        <dbReference type="SAM" id="Coils"/>
    </source>
</evidence>
<evidence type="ECO:0000313" key="2">
    <source>
        <dbReference type="EMBL" id="MEZ8052551.1"/>
    </source>
</evidence>
<organism evidence="2 3">
    <name type="scientific">Vibrio atlanticus</name>
    <dbReference type="NCBI Taxonomy" id="693153"/>
    <lineage>
        <taxon>Bacteria</taxon>
        <taxon>Pseudomonadati</taxon>
        <taxon>Pseudomonadota</taxon>
        <taxon>Gammaproteobacteria</taxon>
        <taxon>Vibrionales</taxon>
        <taxon>Vibrionaceae</taxon>
        <taxon>Vibrio</taxon>
    </lineage>
</organism>
<keyword evidence="1" id="KW-0175">Coiled coil</keyword>
<reference evidence="2 3" key="1">
    <citation type="submission" date="2024-06" db="EMBL/GenBank/DDBJ databases">
        <authorList>
            <person name="Steensen K."/>
            <person name="Seneca J."/>
            <person name="Bartlau N."/>
            <person name="Yu A.X."/>
            <person name="Polz M.F."/>
        </authorList>
    </citation>
    <scope>NUCLEOTIDE SEQUENCE [LARGE SCALE GENOMIC DNA]</scope>
    <source>
        <strain evidence="2 3">1F9</strain>
    </source>
</reference>
<sequence length="176" mass="20042">MKVLEKNQTKVLETEKLLREIITSPVGFKGDEELLKALKSQSAIAKYQNQERNITSCSLNTVKSISESLLERGFLSLDELRINAKLAIETLHHVEKSSKGNKQTKVGLKHKVAELESELDAAQRSNSLLTVMVLELRSRLKQLATHEGTVEERQELYREHNRKIEAQMNFTLNGEM</sequence>
<comment type="caution">
    <text evidence="2">The sequence shown here is derived from an EMBL/GenBank/DDBJ whole genome shotgun (WGS) entry which is preliminary data.</text>
</comment>
<dbReference type="RefSeq" id="WP_371707322.1">
    <property type="nucleotide sequence ID" value="NZ_JBGOOL010000010.1"/>
</dbReference>
<dbReference type="EMBL" id="JBGOOL010000010">
    <property type="protein sequence ID" value="MEZ8052551.1"/>
    <property type="molecule type" value="Genomic_DNA"/>
</dbReference>
<dbReference type="Proteomes" id="UP001569175">
    <property type="component" value="Unassembled WGS sequence"/>
</dbReference>
<proteinExistence type="predicted"/>
<evidence type="ECO:0000313" key="3">
    <source>
        <dbReference type="Proteomes" id="UP001569175"/>
    </source>
</evidence>
<name>A0ABV4KM10_9VIBR</name>
<accession>A0ABV4KM10</accession>
<feature type="coiled-coil region" evidence="1">
    <location>
        <begin position="105"/>
        <end position="132"/>
    </location>
</feature>
<gene>
    <name evidence="2" type="ORF">ACED57_05245</name>
</gene>